<keyword evidence="4" id="KW-0378">Hydrolase</keyword>
<dbReference type="InterPro" id="IPR025705">
    <property type="entry name" value="Beta_hexosaminidase_sua/sub"/>
</dbReference>
<name>A0A399SV33_9BACT</name>
<keyword evidence="11" id="KW-1185">Reference proteome</keyword>
<protein>
    <recommendedName>
        <fullName evidence="3">beta-N-acetylhexosaminidase</fullName>
        <ecNumber evidence="3">3.2.1.52</ecNumber>
    </recommendedName>
</protein>
<keyword evidence="7" id="KW-0732">Signal</keyword>
<dbReference type="Pfam" id="PF02838">
    <property type="entry name" value="Glyco_hydro_20b"/>
    <property type="match status" value="1"/>
</dbReference>
<evidence type="ECO:0000313" key="11">
    <source>
        <dbReference type="Proteomes" id="UP000265926"/>
    </source>
</evidence>
<dbReference type="Pfam" id="PF00728">
    <property type="entry name" value="Glyco_hydro_20"/>
    <property type="match status" value="1"/>
</dbReference>
<dbReference type="PRINTS" id="PR00738">
    <property type="entry name" value="GLHYDRLASE20"/>
</dbReference>
<reference evidence="10 11" key="1">
    <citation type="submission" date="2018-08" db="EMBL/GenBank/DDBJ databases">
        <title>Pallidiluteibacterium maritimus gen. nov., sp. nov., isolated from coastal sediment.</title>
        <authorList>
            <person name="Zhou L.Y."/>
        </authorList>
    </citation>
    <scope>NUCLEOTIDE SEQUENCE [LARGE SCALE GENOMIC DNA]</scope>
    <source>
        <strain evidence="10 11">XSD2</strain>
    </source>
</reference>
<evidence type="ECO:0000313" key="10">
    <source>
        <dbReference type="EMBL" id="RIJ47890.1"/>
    </source>
</evidence>
<feature type="active site" description="Proton donor" evidence="6">
    <location>
        <position position="342"/>
    </location>
</feature>
<evidence type="ECO:0000256" key="4">
    <source>
        <dbReference type="ARBA" id="ARBA00022801"/>
    </source>
</evidence>
<evidence type="ECO:0000256" key="1">
    <source>
        <dbReference type="ARBA" id="ARBA00001231"/>
    </source>
</evidence>
<evidence type="ECO:0000256" key="5">
    <source>
        <dbReference type="ARBA" id="ARBA00023295"/>
    </source>
</evidence>
<sequence length="629" mass="71490">MRKTKINKWSAFILFALASSLQINVSWGQENEALIPKPVSETRRSGQFVLSGKTKMQVSSDNAELQTIADLFIGDIAELSGISIEKGERKAKSTIEFRLNMVSDSLLGTEGYKMKIAPGHVLILANQPQGIFYGAQTLLQMIPANSAAEVSIPCAELIDYPRFGWRGLMLDVSRHFFTKEEVKQYIDQLAKYKYNVFHWHLTDDPGWRIEIKGLPELTNVGSLRVPRTGNFGHFQPPYPGEEATDGGFYTQEDIREIVKYAQERFVTIVPEIDIPGHSLAFIASYPDASCTQLKYPVNAGFAMPVDRVLCAGNEDNFKKLELIFSEVASLFPGEYIHIGGDEAEKDYWRECPKCQQRMKTEGLKNEDELQSYFIKRVSKILEANGKKLIGWDEILEGGLAPDATVMSWRGTEGGAAAAKAGHPVIMTPNEFCYLDHTQGENVIERYGILFCCFMRMREVYKFNPNEGVADSTYVLGAQGNLWTEMVPNYRRAEYMTWPRGMALSEIMWSPIRNRDWDEFVSRAEAHFPRFEQADVNYSPAIYDPDIKMVESDTGEYQIIFTPEIKGLDIYYSFDMTFPDKFYPKYEDKPISIPSGATEIWAISYRNGNPIGRLLVITLDELKNRLEKKK</sequence>
<dbReference type="GO" id="GO:0004563">
    <property type="term" value="F:beta-N-acetylhexosaminidase activity"/>
    <property type="evidence" value="ECO:0007669"/>
    <property type="project" value="UniProtKB-EC"/>
</dbReference>
<dbReference type="RefSeq" id="WP_119438235.1">
    <property type="nucleotide sequence ID" value="NZ_QWGR01000006.1"/>
</dbReference>
<evidence type="ECO:0000256" key="2">
    <source>
        <dbReference type="ARBA" id="ARBA00006285"/>
    </source>
</evidence>
<accession>A0A399SV33</accession>
<feature type="signal peptide" evidence="7">
    <location>
        <begin position="1"/>
        <end position="28"/>
    </location>
</feature>
<proteinExistence type="inferred from homology"/>
<dbReference type="InterPro" id="IPR015883">
    <property type="entry name" value="Glyco_hydro_20_cat"/>
</dbReference>
<dbReference type="GO" id="GO:0030203">
    <property type="term" value="P:glycosaminoglycan metabolic process"/>
    <property type="evidence" value="ECO:0007669"/>
    <property type="project" value="TreeGrafter"/>
</dbReference>
<dbReference type="InterPro" id="IPR029018">
    <property type="entry name" value="Hex-like_dom2"/>
</dbReference>
<dbReference type="InterPro" id="IPR015882">
    <property type="entry name" value="HEX_bac_N"/>
</dbReference>
<comment type="caution">
    <text evidence="10">The sequence shown here is derived from an EMBL/GenBank/DDBJ whole genome shotgun (WGS) entry which is preliminary data.</text>
</comment>
<feature type="domain" description="Beta-hexosaminidase bacterial type N-terminal" evidence="9">
    <location>
        <begin position="33"/>
        <end position="160"/>
    </location>
</feature>
<evidence type="ECO:0000256" key="7">
    <source>
        <dbReference type="SAM" id="SignalP"/>
    </source>
</evidence>
<dbReference type="CDD" id="cd06563">
    <property type="entry name" value="GH20_chitobiase-like"/>
    <property type="match status" value="1"/>
</dbReference>
<dbReference type="Proteomes" id="UP000265926">
    <property type="component" value="Unassembled WGS sequence"/>
</dbReference>
<organism evidence="10 11">
    <name type="scientific">Maribellus luteus</name>
    <dbReference type="NCBI Taxonomy" id="2305463"/>
    <lineage>
        <taxon>Bacteria</taxon>
        <taxon>Pseudomonadati</taxon>
        <taxon>Bacteroidota</taxon>
        <taxon>Bacteroidia</taxon>
        <taxon>Marinilabiliales</taxon>
        <taxon>Prolixibacteraceae</taxon>
        <taxon>Maribellus</taxon>
    </lineage>
</organism>
<evidence type="ECO:0000256" key="3">
    <source>
        <dbReference type="ARBA" id="ARBA00012663"/>
    </source>
</evidence>
<gene>
    <name evidence="10" type="ORF">D1614_12225</name>
</gene>
<comment type="similarity">
    <text evidence="2">Belongs to the glycosyl hydrolase 20 family.</text>
</comment>
<keyword evidence="5" id="KW-0326">Glycosidase</keyword>
<dbReference type="PANTHER" id="PTHR22600">
    <property type="entry name" value="BETA-HEXOSAMINIDASE"/>
    <property type="match status" value="1"/>
</dbReference>
<dbReference type="Gene3D" id="3.30.379.10">
    <property type="entry name" value="Chitobiase/beta-hexosaminidase domain 2-like"/>
    <property type="match status" value="1"/>
</dbReference>
<dbReference type="GO" id="GO:0005975">
    <property type="term" value="P:carbohydrate metabolic process"/>
    <property type="evidence" value="ECO:0007669"/>
    <property type="project" value="InterPro"/>
</dbReference>
<evidence type="ECO:0000259" key="8">
    <source>
        <dbReference type="Pfam" id="PF00728"/>
    </source>
</evidence>
<dbReference type="EC" id="3.2.1.52" evidence="3"/>
<comment type="catalytic activity">
    <reaction evidence="1">
        <text>Hydrolysis of terminal non-reducing N-acetyl-D-hexosamine residues in N-acetyl-beta-D-hexosaminides.</text>
        <dbReference type="EC" id="3.2.1.52"/>
    </reaction>
</comment>
<dbReference type="OrthoDB" id="1090159at2"/>
<dbReference type="EMBL" id="QWGR01000006">
    <property type="protein sequence ID" value="RIJ47890.1"/>
    <property type="molecule type" value="Genomic_DNA"/>
</dbReference>
<feature type="domain" description="Glycoside hydrolase family 20 catalytic" evidence="8">
    <location>
        <begin position="163"/>
        <end position="510"/>
    </location>
</feature>
<feature type="chain" id="PRO_5017415854" description="beta-N-acetylhexosaminidase" evidence="7">
    <location>
        <begin position="29"/>
        <end position="629"/>
    </location>
</feature>
<evidence type="ECO:0000256" key="6">
    <source>
        <dbReference type="PIRSR" id="PIRSR625705-1"/>
    </source>
</evidence>
<dbReference type="SUPFAM" id="SSF55545">
    <property type="entry name" value="beta-N-acetylhexosaminidase-like domain"/>
    <property type="match status" value="1"/>
</dbReference>
<evidence type="ECO:0000259" key="9">
    <source>
        <dbReference type="Pfam" id="PF02838"/>
    </source>
</evidence>
<dbReference type="Gene3D" id="3.20.20.80">
    <property type="entry name" value="Glycosidases"/>
    <property type="match status" value="1"/>
</dbReference>
<dbReference type="SUPFAM" id="SSF51445">
    <property type="entry name" value="(Trans)glycosidases"/>
    <property type="match status" value="1"/>
</dbReference>
<dbReference type="GO" id="GO:0016020">
    <property type="term" value="C:membrane"/>
    <property type="evidence" value="ECO:0007669"/>
    <property type="project" value="TreeGrafter"/>
</dbReference>
<dbReference type="AlphaFoldDB" id="A0A399SV33"/>
<dbReference type="PANTHER" id="PTHR22600:SF57">
    <property type="entry name" value="BETA-N-ACETYLHEXOSAMINIDASE"/>
    <property type="match status" value="1"/>
</dbReference>
<dbReference type="InterPro" id="IPR017853">
    <property type="entry name" value="GH"/>
</dbReference>